<evidence type="ECO:0000256" key="1">
    <source>
        <dbReference type="SAM" id="Phobius"/>
    </source>
</evidence>
<feature type="domain" description="Glycosyl transferase family 1" evidence="2">
    <location>
        <begin position="172"/>
        <end position="331"/>
    </location>
</feature>
<gene>
    <name evidence="3" type="ORF">PaecuDRAFT_1532</name>
</gene>
<keyword evidence="1" id="KW-0472">Membrane</keyword>
<dbReference type="eggNOG" id="COG0438">
    <property type="taxonomic scope" value="Bacteria"/>
</dbReference>
<evidence type="ECO:0000313" key="3">
    <source>
        <dbReference type="EMBL" id="EFM11924.1"/>
    </source>
</evidence>
<evidence type="ECO:0000259" key="2">
    <source>
        <dbReference type="Pfam" id="PF00534"/>
    </source>
</evidence>
<accession>E0I7A8</accession>
<keyword evidence="3" id="KW-0808">Transferase</keyword>
<feature type="transmembrane region" description="Helical" evidence="1">
    <location>
        <begin position="50"/>
        <end position="68"/>
    </location>
</feature>
<keyword evidence="4" id="KW-1185">Reference proteome</keyword>
<dbReference type="Pfam" id="PF00534">
    <property type="entry name" value="Glycos_transf_1"/>
    <property type="match status" value="1"/>
</dbReference>
<proteinExistence type="predicted"/>
<dbReference type="RefSeq" id="WP_006037543.1">
    <property type="nucleotide sequence ID" value="NZ_AEDD01000003.1"/>
</dbReference>
<keyword evidence="1" id="KW-1133">Transmembrane helix</keyword>
<dbReference type="EMBL" id="AEDD01000003">
    <property type="protein sequence ID" value="EFM11924.1"/>
    <property type="molecule type" value="Genomic_DNA"/>
</dbReference>
<keyword evidence="1" id="KW-0812">Transmembrane</keyword>
<sequence>MREKIDFAMIGWQLNYSRNRVLLNHTQLKFRAFEIPDIGVLKRNLQVIRLIFNVLFTVNTNMIFIPAFNQVNSPFILILFRLFGKKIVTDMLISDYDTLVNDRKLAKKGSLRAIRFYLNDWLCLKLSHVVICDTEHHKIFFKQFFRVAPKKLVVIPVGAEDIFKPLSSTVQGDTFNILFYGGFSPLHGIEHIIEAANLLKQHRDIRFTLIGSGQTRDDMIKLAFAYNLDNIAFVSHKAYETLPDEIAAADVGLGIFGASEKVKRVIPNKVYQLAACGKPIITLRTPAIESMFENGKNIMLVDEEENLSQKIADHILRLKENQHLRESMARAVVELIENGHNHYDISTCFEKILVDISA</sequence>
<organism evidence="3 4">
    <name type="scientific">Paenibacillus curdlanolyticus YK9</name>
    <dbReference type="NCBI Taxonomy" id="717606"/>
    <lineage>
        <taxon>Bacteria</taxon>
        <taxon>Bacillati</taxon>
        <taxon>Bacillota</taxon>
        <taxon>Bacilli</taxon>
        <taxon>Bacillales</taxon>
        <taxon>Paenibacillaceae</taxon>
        <taxon>Paenibacillus</taxon>
    </lineage>
</organism>
<dbReference type="PANTHER" id="PTHR12526:SF622">
    <property type="entry name" value="GLYCOSYLTRANSFERASE (GROUP I)"/>
    <property type="match status" value="1"/>
</dbReference>
<evidence type="ECO:0000313" key="4">
    <source>
        <dbReference type="Proteomes" id="UP000005387"/>
    </source>
</evidence>
<dbReference type="OrthoDB" id="7019976at2"/>
<dbReference type="AlphaFoldDB" id="E0I7A8"/>
<dbReference type="Proteomes" id="UP000005387">
    <property type="component" value="Unassembled WGS sequence"/>
</dbReference>
<dbReference type="Gene3D" id="3.40.50.2000">
    <property type="entry name" value="Glycogen Phosphorylase B"/>
    <property type="match status" value="2"/>
</dbReference>
<name>E0I7A8_9BACL</name>
<dbReference type="GO" id="GO:0016757">
    <property type="term" value="F:glycosyltransferase activity"/>
    <property type="evidence" value="ECO:0007669"/>
    <property type="project" value="InterPro"/>
</dbReference>
<reference evidence="3 4" key="1">
    <citation type="submission" date="2010-07" db="EMBL/GenBank/DDBJ databases">
        <title>The draft genome of Paenibacillus curdlanolyticus YK9.</title>
        <authorList>
            <consortium name="US DOE Joint Genome Institute (JGI-PGF)"/>
            <person name="Lucas S."/>
            <person name="Copeland A."/>
            <person name="Lapidus A."/>
            <person name="Cheng J.-F."/>
            <person name="Bruce D."/>
            <person name="Goodwin L."/>
            <person name="Pitluck S."/>
            <person name="Land M.L."/>
            <person name="Hauser L."/>
            <person name="Chang Y.-J."/>
            <person name="Jeffries C."/>
            <person name="Anderson I.J."/>
            <person name="Johnson E."/>
            <person name="Loganathan U."/>
            <person name="Mulhopadhyay B."/>
            <person name="Kyrpides N."/>
            <person name="Woyke T.J."/>
        </authorList>
    </citation>
    <scope>NUCLEOTIDE SEQUENCE [LARGE SCALE GENOMIC DNA]</scope>
    <source>
        <strain evidence="3 4">YK9</strain>
    </source>
</reference>
<dbReference type="STRING" id="717606.PaecuDRAFT_1532"/>
<dbReference type="InterPro" id="IPR001296">
    <property type="entry name" value="Glyco_trans_1"/>
</dbReference>
<dbReference type="PANTHER" id="PTHR12526">
    <property type="entry name" value="GLYCOSYLTRANSFERASE"/>
    <property type="match status" value="1"/>
</dbReference>
<dbReference type="SUPFAM" id="SSF53756">
    <property type="entry name" value="UDP-Glycosyltransferase/glycogen phosphorylase"/>
    <property type="match status" value="1"/>
</dbReference>
<protein>
    <submittedName>
        <fullName evidence="3">Glycosyl transferase group 1</fullName>
    </submittedName>
</protein>